<comment type="cofactor">
    <cofactor evidence="1 11">
        <name>heme</name>
        <dbReference type="ChEBI" id="CHEBI:30413"/>
    </cofactor>
</comment>
<dbReference type="PRINTS" id="PR00463">
    <property type="entry name" value="EP450I"/>
</dbReference>
<dbReference type="PRINTS" id="PR00385">
    <property type="entry name" value="P450"/>
</dbReference>
<dbReference type="PANTHER" id="PTHR47947:SF26">
    <property type="entry name" value="CYTOCHROME P450"/>
    <property type="match status" value="1"/>
</dbReference>
<dbReference type="AlphaFoldDB" id="A0AAP0NCH3"/>
<dbReference type="GO" id="GO:0005506">
    <property type="term" value="F:iron ion binding"/>
    <property type="evidence" value="ECO:0007669"/>
    <property type="project" value="InterPro"/>
</dbReference>
<evidence type="ECO:0000256" key="3">
    <source>
        <dbReference type="ARBA" id="ARBA00022617"/>
    </source>
</evidence>
<keyword evidence="4" id="KW-0812">Transmembrane</keyword>
<keyword evidence="13" id="KW-0732">Signal</keyword>
<evidence type="ECO:0000256" key="13">
    <source>
        <dbReference type="SAM" id="SignalP"/>
    </source>
</evidence>
<dbReference type="InterPro" id="IPR050651">
    <property type="entry name" value="Plant_Cytochrome_P450_Monoox"/>
</dbReference>
<evidence type="ECO:0000256" key="12">
    <source>
        <dbReference type="RuleBase" id="RU000461"/>
    </source>
</evidence>
<keyword evidence="9 12" id="KW-0503">Monooxygenase</keyword>
<dbReference type="SUPFAM" id="SSF48264">
    <property type="entry name" value="Cytochrome P450"/>
    <property type="match status" value="1"/>
</dbReference>
<comment type="similarity">
    <text evidence="12">Belongs to the cytochrome P450 family.</text>
</comment>
<evidence type="ECO:0000256" key="9">
    <source>
        <dbReference type="ARBA" id="ARBA00023033"/>
    </source>
</evidence>
<evidence type="ECO:0000313" key="14">
    <source>
        <dbReference type="EMBL" id="KAK9270393.1"/>
    </source>
</evidence>
<evidence type="ECO:0000313" key="15">
    <source>
        <dbReference type="Proteomes" id="UP001415857"/>
    </source>
</evidence>
<feature type="signal peptide" evidence="13">
    <location>
        <begin position="1"/>
        <end position="18"/>
    </location>
</feature>
<evidence type="ECO:0000256" key="7">
    <source>
        <dbReference type="ARBA" id="ARBA00023002"/>
    </source>
</evidence>
<dbReference type="PANTHER" id="PTHR47947">
    <property type="entry name" value="CYTOCHROME P450 82C3-RELATED"/>
    <property type="match status" value="1"/>
</dbReference>
<dbReference type="Gene3D" id="1.10.630.10">
    <property type="entry name" value="Cytochrome P450"/>
    <property type="match status" value="1"/>
</dbReference>
<proteinExistence type="inferred from homology"/>
<dbReference type="Pfam" id="PF00067">
    <property type="entry name" value="p450"/>
    <property type="match status" value="1"/>
</dbReference>
<protein>
    <recommendedName>
        <fullName evidence="16">Cytochrome P450</fullName>
    </recommendedName>
</protein>
<dbReference type="GO" id="GO:0016705">
    <property type="term" value="F:oxidoreductase activity, acting on paired donors, with incorporation or reduction of molecular oxygen"/>
    <property type="evidence" value="ECO:0007669"/>
    <property type="project" value="InterPro"/>
</dbReference>
<reference evidence="14 15" key="1">
    <citation type="journal article" date="2024" name="Plant J.">
        <title>Genome sequences and population genomics reveal climatic adaptation and genomic divergence between two closely related sweetgum species.</title>
        <authorList>
            <person name="Xu W.Q."/>
            <person name="Ren C.Q."/>
            <person name="Zhang X.Y."/>
            <person name="Comes H.P."/>
            <person name="Liu X.H."/>
            <person name="Li Y.G."/>
            <person name="Kettle C.J."/>
            <person name="Jalonen R."/>
            <person name="Gaisberger H."/>
            <person name="Ma Y.Z."/>
            <person name="Qiu Y.X."/>
        </authorList>
    </citation>
    <scope>NUCLEOTIDE SEQUENCE [LARGE SCALE GENOMIC DNA]</scope>
    <source>
        <strain evidence="14">Hangzhou</strain>
    </source>
</reference>
<evidence type="ECO:0000256" key="10">
    <source>
        <dbReference type="ARBA" id="ARBA00023136"/>
    </source>
</evidence>
<dbReference type="InterPro" id="IPR001128">
    <property type="entry name" value="Cyt_P450"/>
</dbReference>
<comment type="caution">
    <text evidence="14">The sequence shown here is derived from an EMBL/GenBank/DDBJ whole genome shotgun (WGS) entry which is preliminary data.</text>
</comment>
<evidence type="ECO:0000256" key="5">
    <source>
        <dbReference type="ARBA" id="ARBA00022723"/>
    </source>
</evidence>
<dbReference type="EMBL" id="JBBPBK010000014">
    <property type="protein sequence ID" value="KAK9270393.1"/>
    <property type="molecule type" value="Genomic_DNA"/>
</dbReference>
<dbReference type="GO" id="GO:0004497">
    <property type="term" value="F:monooxygenase activity"/>
    <property type="evidence" value="ECO:0007669"/>
    <property type="project" value="UniProtKB-KW"/>
</dbReference>
<keyword evidence="6" id="KW-1133">Transmembrane helix</keyword>
<keyword evidence="15" id="KW-1185">Reference proteome</keyword>
<evidence type="ECO:0000256" key="8">
    <source>
        <dbReference type="ARBA" id="ARBA00023004"/>
    </source>
</evidence>
<accession>A0AAP0NCH3</accession>
<dbReference type="Proteomes" id="UP001415857">
    <property type="component" value="Unassembled WGS sequence"/>
</dbReference>
<dbReference type="PROSITE" id="PS00086">
    <property type="entry name" value="CYTOCHROME_P450"/>
    <property type="match status" value="1"/>
</dbReference>
<keyword evidence="5 11" id="KW-0479">Metal-binding</keyword>
<evidence type="ECO:0000256" key="4">
    <source>
        <dbReference type="ARBA" id="ARBA00022692"/>
    </source>
</evidence>
<dbReference type="GO" id="GO:0016020">
    <property type="term" value="C:membrane"/>
    <property type="evidence" value="ECO:0007669"/>
    <property type="project" value="UniProtKB-SubCell"/>
</dbReference>
<evidence type="ECO:0000256" key="2">
    <source>
        <dbReference type="ARBA" id="ARBA00004370"/>
    </source>
</evidence>
<evidence type="ECO:0008006" key="16">
    <source>
        <dbReference type="Google" id="ProtNLM"/>
    </source>
</evidence>
<name>A0AAP0NCH3_LIQFO</name>
<sequence>MGFLTGGTGTSTVTLTWALSLLLNNRQALEKVQKELDIHIGRERQVEESDIKNLVYLQAILKETWRLHPPAPILAPHESMEDCTVGGYHVPKGTRLVVNAWKIHRDPSVWADPCEFRPERFLTTHKDVDVRGQHFELLPFSSGRRMCPGITLALQMNLLTLASMLHGFEFATISNAPVDMSEIFGLTSGKATPLEVLLTPRLHSNLYG</sequence>
<gene>
    <name evidence="14" type="ORF">L1049_025972</name>
</gene>
<keyword evidence="3 11" id="KW-0349">Heme</keyword>
<feature type="binding site" description="axial binding residue" evidence="11">
    <location>
        <position position="147"/>
    </location>
    <ligand>
        <name>heme</name>
        <dbReference type="ChEBI" id="CHEBI:30413"/>
    </ligand>
    <ligandPart>
        <name>Fe</name>
        <dbReference type="ChEBI" id="CHEBI:18248"/>
    </ligandPart>
</feature>
<keyword evidence="7 12" id="KW-0560">Oxidoreductase</keyword>
<evidence type="ECO:0000256" key="6">
    <source>
        <dbReference type="ARBA" id="ARBA00022989"/>
    </source>
</evidence>
<evidence type="ECO:0000256" key="1">
    <source>
        <dbReference type="ARBA" id="ARBA00001971"/>
    </source>
</evidence>
<feature type="chain" id="PRO_5042893949" description="Cytochrome P450" evidence="13">
    <location>
        <begin position="19"/>
        <end position="208"/>
    </location>
</feature>
<keyword evidence="10" id="KW-0472">Membrane</keyword>
<evidence type="ECO:0000256" key="11">
    <source>
        <dbReference type="PIRSR" id="PIRSR602401-1"/>
    </source>
</evidence>
<dbReference type="InterPro" id="IPR017972">
    <property type="entry name" value="Cyt_P450_CS"/>
</dbReference>
<dbReference type="GO" id="GO:0020037">
    <property type="term" value="F:heme binding"/>
    <property type="evidence" value="ECO:0007669"/>
    <property type="project" value="InterPro"/>
</dbReference>
<organism evidence="14 15">
    <name type="scientific">Liquidambar formosana</name>
    <name type="common">Formosan gum</name>
    <dbReference type="NCBI Taxonomy" id="63359"/>
    <lineage>
        <taxon>Eukaryota</taxon>
        <taxon>Viridiplantae</taxon>
        <taxon>Streptophyta</taxon>
        <taxon>Embryophyta</taxon>
        <taxon>Tracheophyta</taxon>
        <taxon>Spermatophyta</taxon>
        <taxon>Magnoliopsida</taxon>
        <taxon>eudicotyledons</taxon>
        <taxon>Gunneridae</taxon>
        <taxon>Pentapetalae</taxon>
        <taxon>Saxifragales</taxon>
        <taxon>Altingiaceae</taxon>
        <taxon>Liquidambar</taxon>
    </lineage>
</organism>
<dbReference type="InterPro" id="IPR002401">
    <property type="entry name" value="Cyt_P450_E_grp-I"/>
</dbReference>
<dbReference type="FunFam" id="1.10.630.10:FF:000157">
    <property type="entry name" value="Uncharacterized protein"/>
    <property type="match status" value="1"/>
</dbReference>
<comment type="subcellular location">
    <subcellularLocation>
        <location evidence="2">Membrane</location>
    </subcellularLocation>
</comment>
<keyword evidence="8 11" id="KW-0408">Iron</keyword>
<dbReference type="InterPro" id="IPR036396">
    <property type="entry name" value="Cyt_P450_sf"/>
</dbReference>